<dbReference type="FunFam" id="3.40.640.10:FF:000053">
    <property type="entry name" value="Aminotransferase, class I"/>
    <property type="match status" value="1"/>
</dbReference>
<comment type="subunit">
    <text evidence="3">Homodimer.</text>
</comment>
<name>A0A4R1F990_9GAMM</name>
<comment type="similarity">
    <text evidence="2">Belongs to the class-I pyridoxal-phosphate-dependent aminotransferase family.</text>
</comment>
<evidence type="ECO:0000256" key="3">
    <source>
        <dbReference type="ARBA" id="ARBA00011738"/>
    </source>
</evidence>
<dbReference type="RefSeq" id="WP_131905004.1">
    <property type="nucleotide sequence ID" value="NZ_BAAAFU010000008.1"/>
</dbReference>
<dbReference type="PANTHER" id="PTHR42790:SF19">
    <property type="entry name" value="KYNURENINE_ALPHA-AMINOADIPATE AMINOTRANSFERASE, MITOCHONDRIAL"/>
    <property type="match status" value="1"/>
</dbReference>
<comment type="caution">
    <text evidence="8">The sequence shown here is derived from an EMBL/GenBank/DDBJ whole genome shotgun (WGS) entry which is preliminary data.</text>
</comment>
<evidence type="ECO:0000256" key="1">
    <source>
        <dbReference type="ARBA" id="ARBA00001933"/>
    </source>
</evidence>
<evidence type="ECO:0000256" key="2">
    <source>
        <dbReference type="ARBA" id="ARBA00007441"/>
    </source>
</evidence>
<evidence type="ECO:0000313" key="9">
    <source>
        <dbReference type="Proteomes" id="UP000294887"/>
    </source>
</evidence>
<evidence type="ECO:0000259" key="7">
    <source>
        <dbReference type="Pfam" id="PF00155"/>
    </source>
</evidence>
<keyword evidence="9" id="KW-1185">Reference proteome</keyword>
<dbReference type="InterPro" id="IPR050859">
    <property type="entry name" value="Class-I_PLP-dep_aminotransf"/>
</dbReference>
<dbReference type="OrthoDB" id="9804020at2"/>
<dbReference type="InterPro" id="IPR015421">
    <property type="entry name" value="PyrdxlP-dep_Trfase_major"/>
</dbReference>
<comment type="cofactor">
    <cofactor evidence="1">
        <name>pyridoxal 5'-phosphate</name>
        <dbReference type="ChEBI" id="CHEBI:597326"/>
    </cofactor>
</comment>
<feature type="domain" description="Aminotransferase class I/classII large" evidence="7">
    <location>
        <begin position="45"/>
        <end position="388"/>
    </location>
</feature>
<dbReference type="AlphaFoldDB" id="A0A4R1F990"/>
<organism evidence="8 9">
    <name type="scientific">Cocleimonas flava</name>
    <dbReference type="NCBI Taxonomy" id="634765"/>
    <lineage>
        <taxon>Bacteria</taxon>
        <taxon>Pseudomonadati</taxon>
        <taxon>Pseudomonadota</taxon>
        <taxon>Gammaproteobacteria</taxon>
        <taxon>Thiotrichales</taxon>
        <taxon>Thiotrichaceae</taxon>
        <taxon>Cocleimonas</taxon>
    </lineage>
</organism>
<dbReference type="GO" id="GO:0008483">
    <property type="term" value="F:transaminase activity"/>
    <property type="evidence" value="ECO:0007669"/>
    <property type="project" value="UniProtKB-KW"/>
</dbReference>
<gene>
    <name evidence="8" type="ORF">EV695_1236</name>
</gene>
<keyword evidence="5" id="KW-0808">Transferase</keyword>
<keyword evidence="4" id="KW-0032">Aminotransferase</keyword>
<accession>A0A4R1F990</accession>
<proteinExistence type="inferred from homology"/>
<dbReference type="Gene3D" id="3.40.640.10">
    <property type="entry name" value="Type I PLP-dependent aspartate aminotransferase-like (Major domain)"/>
    <property type="match status" value="1"/>
</dbReference>
<reference evidence="8 9" key="1">
    <citation type="submission" date="2019-03" db="EMBL/GenBank/DDBJ databases">
        <title>Genomic Encyclopedia of Type Strains, Phase IV (KMG-IV): sequencing the most valuable type-strain genomes for metagenomic binning, comparative biology and taxonomic classification.</title>
        <authorList>
            <person name="Goeker M."/>
        </authorList>
    </citation>
    <scope>NUCLEOTIDE SEQUENCE [LARGE SCALE GENOMIC DNA]</scope>
    <source>
        <strain evidence="8 9">DSM 24830</strain>
    </source>
</reference>
<protein>
    <submittedName>
        <fullName evidence="8">2-aminoadipate transaminase</fullName>
    </submittedName>
</protein>
<dbReference type="GO" id="GO:1901605">
    <property type="term" value="P:alpha-amino acid metabolic process"/>
    <property type="evidence" value="ECO:0007669"/>
    <property type="project" value="TreeGrafter"/>
</dbReference>
<dbReference type="InterPro" id="IPR015422">
    <property type="entry name" value="PyrdxlP-dep_Trfase_small"/>
</dbReference>
<evidence type="ECO:0000313" key="8">
    <source>
        <dbReference type="EMBL" id="TCJ89372.1"/>
    </source>
</evidence>
<keyword evidence="6" id="KW-0663">Pyridoxal phosphate</keyword>
<dbReference type="GO" id="GO:0030170">
    <property type="term" value="F:pyridoxal phosphate binding"/>
    <property type="evidence" value="ECO:0007669"/>
    <property type="project" value="InterPro"/>
</dbReference>
<dbReference type="CDD" id="cd00609">
    <property type="entry name" value="AAT_like"/>
    <property type="match status" value="1"/>
</dbReference>
<evidence type="ECO:0000256" key="4">
    <source>
        <dbReference type="ARBA" id="ARBA00022576"/>
    </source>
</evidence>
<dbReference type="Gene3D" id="3.90.1150.10">
    <property type="entry name" value="Aspartate Aminotransferase, domain 1"/>
    <property type="match status" value="1"/>
</dbReference>
<dbReference type="InterPro" id="IPR015424">
    <property type="entry name" value="PyrdxlP-dep_Trfase"/>
</dbReference>
<dbReference type="EMBL" id="SMFQ01000002">
    <property type="protein sequence ID" value="TCJ89372.1"/>
    <property type="molecule type" value="Genomic_DNA"/>
</dbReference>
<dbReference type="SUPFAM" id="SSF53383">
    <property type="entry name" value="PLP-dependent transferases"/>
    <property type="match status" value="1"/>
</dbReference>
<evidence type="ECO:0000256" key="5">
    <source>
        <dbReference type="ARBA" id="ARBA00022679"/>
    </source>
</evidence>
<sequence length="397" mass="44176">MSEKNSHLLSNRIKSVPKSFIREILKVSNHSDIISFAGGLPNASLFPVSDIAQASAKVLEQNGAKALQYSNTEGDLSLRNLIAQRYKEKQGIDVSPESILITNGSQQAFDLIAKALLNEGDDIIIENPGYLGAIQSFSLYQPNMLTVEVNDNGMDVAQLENVLQSSKPKFVYAVPNFQNPTGISYSQENREAVAATIDKYDTLLIQDDPYGELRFSGEEKESFYSLIPDRTIMLGTFSKVVVPSFRIGWIVAPEWLMDSLIIAKQASDLHTNYFSQLVMSQYLTDNSVDEHLETIIGLYSKQRDAMLSAIEEYFPEGVTTATSDGGMFLWVTLPEGMSSMELFDDALESKVAFVPGHPFYVGEPKENTMRLSYVTVDSETIREGIKRLGKCIKNKMQ</sequence>
<dbReference type="PANTHER" id="PTHR42790">
    <property type="entry name" value="AMINOTRANSFERASE"/>
    <property type="match status" value="1"/>
</dbReference>
<evidence type="ECO:0000256" key="6">
    <source>
        <dbReference type="ARBA" id="ARBA00022898"/>
    </source>
</evidence>
<dbReference type="Pfam" id="PF00155">
    <property type="entry name" value="Aminotran_1_2"/>
    <property type="match status" value="1"/>
</dbReference>
<dbReference type="InterPro" id="IPR004839">
    <property type="entry name" value="Aminotransferase_I/II_large"/>
</dbReference>
<dbReference type="Proteomes" id="UP000294887">
    <property type="component" value="Unassembled WGS sequence"/>
</dbReference>